<comment type="caution">
    <text evidence="7">The sequence shown here is derived from an EMBL/GenBank/DDBJ whole genome shotgun (WGS) entry which is preliminary data.</text>
</comment>
<dbReference type="Gene3D" id="3.10.20.310">
    <property type="entry name" value="membrane protein fhac"/>
    <property type="match status" value="1"/>
</dbReference>
<evidence type="ECO:0000256" key="1">
    <source>
        <dbReference type="ARBA" id="ARBA00022452"/>
    </source>
</evidence>
<dbReference type="Pfam" id="PF08479">
    <property type="entry name" value="POTRA_2"/>
    <property type="match status" value="1"/>
</dbReference>
<feature type="signal peptide" evidence="4">
    <location>
        <begin position="1"/>
        <end position="31"/>
    </location>
</feature>
<feature type="domain" description="Polypeptide-transport-associated ShlB-type" evidence="6">
    <location>
        <begin position="49"/>
        <end position="122"/>
    </location>
</feature>
<dbReference type="InterPro" id="IPR005565">
    <property type="entry name" value="Hemolysn_activator_HlyB_C"/>
</dbReference>
<dbReference type="GO" id="GO:0008320">
    <property type="term" value="F:protein transmembrane transporter activity"/>
    <property type="evidence" value="ECO:0007669"/>
    <property type="project" value="TreeGrafter"/>
</dbReference>
<organism evidence="7 8">
    <name type="scientific">Pseudothauera rhizosphaerae</name>
    <dbReference type="NCBI Taxonomy" id="2565932"/>
    <lineage>
        <taxon>Bacteria</taxon>
        <taxon>Pseudomonadati</taxon>
        <taxon>Pseudomonadota</taxon>
        <taxon>Betaproteobacteria</taxon>
        <taxon>Rhodocyclales</taxon>
        <taxon>Zoogloeaceae</taxon>
        <taxon>Pseudothauera</taxon>
    </lineage>
</organism>
<keyword evidence="1" id="KW-0472">Membrane</keyword>
<feature type="domain" description="Haemolysin activator HlyB C-terminal" evidence="5">
    <location>
        <begin position="185"/>
        <end position="484"/>
    </location>
</feature>
<evidence type="ECO:0000313" key="8">
    <source>
        <dbReference type="Proteomes" id="UP000307956"/>
    </source>
</evidence>
<protein>
    <submittedName>
        <fullName evidence="7">ShlB/FhaC/HecB family hemolysin secretion/activation protein</fullName>
    </submittedName>
</protein>
<evidence type="ECO:0000259" key="6">
    <source>
        <dbReference type="Pfam" id="PF08479"/>
    </source>
</evidence>
<dbReference type="GO" id="GO:0046819">
    <property type="term" value="P:protein secretion by the type V secretion system"/>
    <property type="evidence" value="ECO:0007669"/>
    <property type="project" value="TreeGrafter"/>
</dbReference>
<dbReference type="EMBL" id="SSOD01000015">
    <property type="protein sequence ID" value="THF58681.1"/>
    <property type="molecule type" value="Genomic_DNA"/>
</dbReference>
<dbReference type="Pfam" id="PF03865">
    <property type="entry name" value="ShlB"/>
    <property type="match status" value="1"/>
</dbReference>
<evidence type="ECO:0000256" key="2">
    <source>
        <dbReference type="ARBA" id="ARBA00022692"/>
    </source>
</evidence>
<dbReference type="GO" id="GO:0098046">
    <property type="term" value="C:type V protein secretion system complex"/>
    <property type="evidence" value="ECO:0007669"/>
    <property type="project" value="TreeGrafter"/>
</dbReference>
<gene>
    <name evidence="7" type="ORF">E6O51_16975</name>
</gene>
<proteinExistence type="predicted"/>
<sequence>MSRHKVRRIRPARTVPAAGLMLALWCGAVSAQEMPAIGEVEAPPARRVTINEYIVRGNTVLDARAIERAVTPYLGPNRSPEDVEAARSALQSAYQEHGYQSVYVDVPEQQVTGGVVYLQVTETRIGQVEVTGAEYNDPEALRERVPSLQSGTVPDFNRAQQELTELNRTAKRQVVPLVKQGEQPGTMDVQLKVEDESPWRFGASVNNDHSVDTTALRSVLTIGHDNLWQKEHTASLTFFFAPENLDEAKVWSGSYAMPLGSRDWTLEFSGYTSDSDVLTAGNTAVTGRGHSLGIKLSRTLPTSGAWWHQLSVGVDFKDKDEKVSMADQPVQYVPLKYAPITVGYSGFLQTENHQLGTGLQVVFGTRSLFGYGSNEDEFDWARYKADPSFFAVKADASDVWTLGSGAQLFGRISAQFTDKPLVSGEQIAAGGMYTVRGYRSAEALGDYGALGTLEWRTRPFGLGVLHDGRLYLYVDGAWLKLHDALVEQDDEFSLGSVGVGSSFRLQDHFSFRFDYGYTLADGPTTKKGAHRVHFSVGANF</sequence>
<dbReference type="PANTHER" id="PTHR34597:SF6">
    <property type="entry name" value="BLR6126 PROTEIN"/>
    <property type="match status" value="1"/>
</dbReference>
<dbReference type="AlphaFoldDB" id="A0A4S4AIA2"/>
<dbReference type="InterPro" id="IPR013686">
    <property type="entry name" value="Polypept-transport_assoc_ShlB"/>
</dbReference>
<keyword evidence="3" id="KW-0998">Cell outer membrane</keyword>
<evidence type="ECO:0000259" key="5">
    <source>
        <dbReference type="Pfam" id="PF03865"/>
    </source>
</evidence>
<evidence type="ECO:0000256" key="4">
    <source>
        <dbReference type="SAM" id="SignalP"/>
    </source>
</evidence>
<keyword evidence="4" id="KW-0732">Signal</keyword>
<reference evidence="7 8" key="1">
    <citation type="submission" date="2019-04" db="EMBL/GenBank/DDBJ databases">
        <title>Azoarcus rhizosphaerae sp. nov. isolated from rhizosphere of Ficus religiosa.</title>
        <authorList>
            <person name="Lin S.-Y."/>
            <person name="Hameed A."/>
            <person name="Hsu Y.-H."/>
            <person name="Young C.-C."/>
        </authorList>
    </citation>
    <scope>NUCLEOTIDE SEQUENCE [LARGE SCALE GENOMIC DNA]</scope>
    <source>
        <strain evidence="7 8">CC-YHH848</strain>
    </source>
</reference>
<keyword evidence="1" id="KW-1134">Transmembrane beta strand</keyword>
<dbReference type="Proteomes" id="UP000307956">
    <property type="component" value="Unassembled WGS sequence"/>
</dbReference>
<keyword evidence="8" id="KW-1185">Reference proteome</keyword>
<keyword evidence="2" id="KW-0812">Transmembrane</keyword>
<feature type="chain" id="PRO_5020265481" evidence="4">
    <location>
        <begin position="32"/>
        <end position="540"/>
    </location>
</feature>
<accession>A0A4S4AIA2</accession>
<dbReference type="PANTHER" id="PTHR34597">
    <property type="entry name" value="SLR1661 PROTEIN"/>
    <property type="match status" value="1"/>
</dbReference>
<evidence type="ECO:0000256" key="3">
    <source>
        <dbReference type="ARBA" id="ARBA00023237"/>
    </source>
</evidence>
<evidence type="ECO:0000313" key="7">
    <source>
        <dbReference type="EMBL" id="THF58681.1"/>
    </source>
</evidence>
<dbReference type="Gene3D" id="2.40.160.50">
    <property type="entry name" value="membrane protein fhac: a member of the omp85/tpsb transporter family"/>
    <property type="match status" value="1"/>
</dbReference>
<name>A0A4S4AIA2_9RHOO</name>
<dbReference type="OrthoDB" id="5664954at2"/>
<dbReference type="InterPro" id="IPR051544">
    <property type="entry name" value="TPS_OM_transporter"/>
</dbReference>